<dbReference type="NCBIfam" id="TIGR01554">
    <property type="entry name" value="major_cap_HK97"/>
    <property type="match status" value="1"/>
</dbReference>
<dbReference type="Gene3D" id="3.30.2320.10">
    <property type="entry name" value="hypothetical protein PF0899 domain"/>
    <property type="match status" value="1"/>
</dbReference>
<evidence type="ECO:0000259" key="2">
    <source>
        <dbReference type="Pfam" id="PF05065"/>
    </source>
</evidence>
<protein>
    <submittedName>
        <fullName evidence="3">Phage major capsid protein</fullName>
    </submittedName>
</protein>
<organism evidence="3 4">
    <name type="scientific">Cryobacterium zongtaii</name>
    <dbReference type="NCBI Taxonomy" id="1259217"/>
    <lineage>
        <taxon>Bacteria</taxon>
        <taxon>Bacillati</taxon>
        <taxon>Actinomycetota</taxon>
        <taxon>Actinomycetes</taxon>
        <taxon>Micrococcales</taxon>
        <taxon>Microbacteriaceae</taxon>
        <taxon>Cryobacterium</taxon>
    </lineage>
</organism>
<proteinExistence type="predicted"/>
<feature type="domain" description="Phage capsid-like C-terminal" evidence="2">
    <location>
        <begin position="133"/>
        <end position="415"/>
    </location>
</feature>
<dbReference type="InterPro" id="IPR054612">
    <property type="entry name" value="Phage_capsid-like_C"/>
</dbReference>
<dbReference type="Gene3D" id="3.30.2400.10">
    <property type="entry name" value="Major capsid protein gp5"/>
    <property type="match status" value="1"/>
</dbReference>
<comment type="caution">
    <text evidence="3">The sequence shown here is derived from an EMBL/GenBank/DDBJ whole genome shotgun (WGS) entry which is preliminary data.</text>
</comment>
<dbReference type="RefSeq" id="WP_103459560.1">
    <property type="nucleotide sequence ID" value="NZ_PPXD01000005.1"/>
</dbReference>
<dbReference type="Pfam" id="PF05065">
    <property type="entry name" value="Phage_capsid"/>
    <property type="match status" value="1"/>
</dbReference>
<dbReference type="EMBL" id="PPXD01000005">
    <property type="protein sequence ID" value="POH68974.1"/>
    <property type="molecule type" value="Genomic_DNA"/>
</dbReference>
<gene>
    <name evidence="3" type="ORF">C3B61_03480</name>
</gene>
<name>A0A2S3ZKU7_9MICO</name>
<evidence type="ECO:0000313" key="4">
    <source>
        <dbReference type="Proteomes" id="UP000237340"/>
    </source>
</evidence>
<dbReference type="SUPFAM" id="SSF56563">
    <property type="entry name" value="Major capsid protein gp5"/>
    <property type="match status" value="1"/>
</dbReference>
<reference evidence="3 4" key="1">
    <citation type="submission" date="2018-01" db="EMBL/GenBank/DDBJ databases">
        <title>Cryobacterium sp. nov., from glaciers in China.</title>
        <authorList>
            <person name="Liu Q."/>
            <person name="Xin Y.-H."/>
        </authorList>
    </citation>
    <scope>NUCLEOTIDE SEQUENCE [LARGE SCALE GENOMIC DNA]</scope>
    <source>
        <strain evidence="3 4">TMN-42</strain>
    </source>
</reference>
<dbReference type="AlphaFoldDB" id="A0A2S3ZKU7"/>
<evidence type="ECO:0000256" key="1">
    <source>
        <dbReference type="ARBA" id="ARBA00004328"/>
    </source>
</evidence>
<accession>A0A2S3ZKU7</accession>
<evidence type="ECO:0000313" key="3">
    <source>
        <dbReference type="EMBL" id="POH68974.1"/>
    </source>
</evidence>
<sequence length="422" mass="44512">MATELRQKRDTARSNAEVLLHNAKVENRDLTSAEARTFDGLSDSVRSLNGRLEQIQLDEDSSAAAEAAMRSIMGQSGGAAFTSAADRELAKQFRGVIRSRSFEPIEVHLADDEMRSGFQPGIEQRDLSTSSGGGLLGTTFFNRLQRHMVESSSVLAAGATVLQTSSGEPLKVPKTTALSTAAIVPEAGTIPESDPTLGAVTFGAYKYGFLVQVSYELAEDEKFDLVGYLAEQAGIAVGNAFGAHAITGTGTGQPRGILTDATLGVTGPTGTATTLGTQTTAGQGGDLLLDLAASVAEPYARSAAAAWLMRGTTLNTIRKLRDSTGRYIFSTDIIPGSGSAGTLLGRPVFTDPTMPAMAAGAKSIAFGDLSRYWVRQVNGVRFERSNEFAFDKDLVTFRCLARIDGALTDTTGAVKYFAHSAT</sequence>
<keyword evidence="4" id="KW-1185">Reference proteome</keyword>
<dbReference type="InterPro" id="IPR024455">
    <property type="entry name" value="Phage_capsid"/>
</dbReference>
<comment type="subcellular location">
    <subcellularLocation>
        <location evidence="1">Virion</location>
    </subcellularLocation>
</comment>
<dbReference type="Proteomes" id="UP000237340">
    <property type="component" value="Unassembled WGS sequence"/>
</dbReference>